<feature type="compositionally biased region" description="Low complexity" evidence="3">
    <location>
        <begin position="1"/>
        <end position="11"/>
    </location>
</feature>
<dbReference type="Proteomes" id="UP001500668">
    <property type="component" value="Unassembled WGS sequence"/>
</dbReference>
<organism evidence="6 7">
    <name type="scientific">Streptomyces crystallinus</name>
    <dbReference type="NCBI Taxonomy" id="68191"/>
    <lineage>
        <taxon>Bacteria</taxon>
        <taxon>Bacillati</taxon>
        <taxon>Actinomycetota</taxon>
        <taxon>Actinomycetes</taxon>
        <taxon>Kitasatosporales</taxon>
        <taxon>Streptomycetaceae</taxon>
        <taxon>Streptomyces</taxon>
    </lineage>
</organism>
<gene>
    <name evidence="6" type="ORF">GCM10010394_57370</name>
</gene>
<feature type="region of interest" description="Disordered" evidence="3">
    <location>
        <begin position="217"/>
        <end position="237"/>
    </location>
</feature>
<dbReference type="EMBL" id="BAAACA010000039">
    <property type="protein sequence ID" value="GAA0619423.1"/>
    <property type="molecule type" value="Genomic_DNA"/>
</dbReference>
<dbReference type="InterPro" id="IPR009003">
    <property type="entry name" value="Peptidase_S1_PA"/>
</dbReference>
<dbReference type="Gene3D" id="2.40.10.120">
    <property type="match status" value="1"/>
</dbReference>
<keyword evidence="7" id="KW-1185">Reference proteome</keyword>
<keyword evidence="2" id="KW-0378">Hydrolase</keyword>
<keyword evidence="4" id="KW-1133">Transmembrane helix</keyword>
<feature type="region of interest" description="Disordered" evidence="3">
    <location>
        <begin position="1"/>
        <end position="187"/>
    </location>
</feature>
<reference evidence="7" key="1">
    <citation type="journal article" date="2019" name="Int. J. Syst. Evol. Microbiol.">
        <title>The Global Catalogue of Microorganisms (GCM) 10K type strain sequencing project: providing services to taxonomists for standard genome sequencing and annotation.</title>
        <authorList>
            <consortium name="The Broad Institute Genomics Platform"/>
            <consortium name="The Broad Institute Genome Sequencing Center for Infectious Disease"/>
            <person name="Wu L."/>
            <person name="Ma J."/>
        </authorList>
    </citation>
    <scope>NUCLEOTIDE SEQUENCE [LARGE SCALE GENOMIC DNA]</scope>
    <source>
        <strain evidence="7">JCM 5067</strain>
    </source>
</reference>
<evidence type="ECO:0000256" key="1">
    <source>
        <dbReference type="ARBA" id="ARBA00022670"/>
    </source>
</evidence>
<proteinExistence type="predicted"/>
<dbReference type="Pfam" id="PF13365">
    <property type="entry name" value="Trypsin_2"/>
    <property type="match status" value="1"/>
</dbReference>
<feature type="compositionally biased region" description="Low complexity" evidence="3">
    <location>
        <begin position="103"/>
        <end position="116"/>
    </location>
</feature>
<evidence type="ECO:0000256" key="2">
    <source>
        <dbReference type="ARBA" id="ARBA00022801"/>
    </source>
</evidence>
<feature type="compositionally biased region" description="Pro residues" evidence="3">
    <location>
        <begin position="12"/>
        <end position="28"/>
    </location>
</feature>
<protein>
    <submittedName>
        <fullName evidence="6">Trypsin-like peptidase domain-containing protein</fullName>
    </submittedName>
</protein>
<dbReference type="PANTHER" id="PTHR43343:SF3">
    <property type="entry name" value="PROTEASE DO-LIKE 8, CHLOROPLASTIC"/>
    <property type="match status" value="1"/>
</dbReference>
<name>A0ABP3S1E8_9ACTN</name>
<evidence type="ECO:0000256" key="3">
    <source>
        <dbReference type="SAM" id="MobiDB-lite"/>
    </source>
</evidence>
<comment type="caution">
    <text evidence="6">The sequence shown here is derived from an EMBL/GenBank/DDBJ whole genome shotgun (WGS) entry which is preliminary data.</text>
</comment>
<keyword evidence="4" id="KW-0812">Transmembrane</keyword>
<dbReference type="Gene3D" id="2.30.42.10">
    <property type="match status" value="1"/>
</dbReference>
<feature type="transmembrane region" description="Helical" evidence="4">
    <location>
        <begin position="192"/>
        <end position="215"/>
    </location>
</feature>
<evidence type="ECO:0000313" key="6">
    <source>
        <dbReference type="EMBL" id="GAA0619423.1"/>
    </source>
</evidence>
<dbReference type="SMART" id="SM00228">
    <property type="entry name" value="PDZ"/>
    <property type="match status" value="1"/>
</dbReference>
<dbReference type="PANTHER" id="PTHR43343">
    <property type="entry name" value="PEPTIDASE S12"/>
    <property type="match status" value="1"/>
</dbReference>
<dbReference type="InterPro" id="IPR001940">
    <property type="entry name" value="Peptidase_S1C"/>
</dbReference>
<dbReference type="RefSeq" id="WP_344078314.1">
    <property type="nucleotide sequence ID" value="NZ_BAAACA010000039.1"/>
</dbReference>
<feature type="compositionally biased region" description="Low complexity" evidence="3">
    <location>
        <begin position="29"/>
        <end position="76"/>
    </location>
</feature>
<dbReference type="PRINTS" id="PR00834">
    <property type="entry name" value="PROTEASES2C"/>
</dbReference>
<dbReference type="InterPro" id="IPR036034">
    <property type="entry name" value="PDZ_sf"/>
</dbReference>
<dbReference type="Pfam" id="PF13180">
    <property type="entry name" value="PDZ_2"/>
    <property type="match status" value="1"/>
</dbReference>
<dbReference type="InterPro" id="IPR001478">
    <property type="entry name" value="PDZ"/>
</dbReference>
<dbReference type="SUPFAM" id="SSF50494">
    <property type="entry name" value="Trypsin-like serine proteases"/>
    <property type="match status" value="1"/>
</dbReference>
<sequence length="557" mass="54549">MSTENEGTAVPAVPPAPSSAPPAPPVPPVTSEEAAAPAAASGARPAAEPTATHAMPESGAAHGEPAAPHAKPEPGAYGESAAPHAKPEPGAYGESAATHAKQESAGAPEAAGGQEPVSAPEAAQEPVTAPLPGPVPADPYATHAQGPAPHPQTAGGWPTPPPALPAYGGAGGGPVWGAPAPEPQRPRRRGGLVAAVLVAALVAGGVGGAIGYWAADREDGSGGSTTVSASDTPKDFKREPGTVAAVAAKALPSVVTIEAQGGDGEGGTGTGFVYDREGHIVTNNHVVASAANSGKLTATFSNGKKYDAEVVGRAQGYDVAVIKLKSAPANLVPLALGNSDQVAVGDSTIAIGAPFGLSNTVTTGIISAKNRPVSSSDGANSKASYMSALQTDASINPGNSGGPLLDARGAVIGINSAIQSAGSGGFGQSQAGSIGLGFAIPVNQAKNVAEQLIKTGKPVYPVIGATVAMDQKGQGAKISAQASGGSPAVVPGGPADKAGLKPGDVITKFGDTEIDSGPTLISEIWTHKPGDQVQLTYQRDGKDATVTVTLGERAGDS</sequence>
<dbReference type="SUPFAM" id="SSF50156">
    <property type="entry name" value="PDZ domain-like"/>
    <property type="match status" value="1"/>
</dbReference>
<evidence type="ECO:0000256" key="4">
    <source>
        <dbReference type="SAM" id="Phobius"/>
    </source>
</evidence>
<keyword evidence="1" id="KW-0645">Protease</keyword>
<evidence type="ECO:0000259" key="5">
    <source>
        <dbReference type="SMART" id="SM00228"/>
    </source>
</evidence>
<accession>A0ABP3S1E8</accession>
<evidence type="ECO:0000313" key="7">
    <source>
        <dbReference type="Proteomes" id="UP001500668"/>
    </source>
</evidence>
<keyword evidence="4" id="KW-0472">Membrane</keyword>
<feature type="domain" description="PDZ" evidence="5">
    <location>
        <begin position="461"/>
        <end position="541"/>
    </location>
</feature>
<dbReference type="InterPro" id="IPR051201">
    <property type="entry name" value="Chloro_Bact_Ser_Proteases"/>
</dbReference>